<dbReference type="Proteomes" id="UP001157186">
    <property type="component" value="Unassembled WGS sequence"/>
</dbReference>
<keyword evidence="1" id="KW-1133">Transmembrane helix</keyword>
<comment type="caution">
    <text evidence="2">The sequence shown here is derived from an EMBL/GenBank/DDBJ whole genome shotgun (WGS) entry which is preliminary data.</text>
</comment>
<evidence type="ECO:0000313" key="3">
    <source>
        <dbReference type="Proteomes" id="UP001157186"/>
    </source>
</evidence>
<feature type="transmembrane region" description="Helical" evidence="1">
    <location>
        <begin position="6"/>
        <end position="28"/>
    </location>
</feature>
<sequence length="49" mass="5232">MFSLVTLFSLMMSPAIIVLIISFIVSAFESKSSVLTGCDSSSLVNFNLA</sequence>
<dbReference type="EMBL" id="BSST01000001">
    <property type="protein sequence ID" value="GLX78049.1"/>
    <property type="molecule type" value="Genomic_DNA"/>
</dbReference>
<organism evidence="2 3">
    <name type="scientific">Thalassotalea insulae</name>
    <dbReference type="NCBI Taxonomy" id="2056778"/>
    <lineage>
        <taxon>Bacteria</taxon>
        <taxon>Pseudomonadati</taxon>
        <taxon>Pseudomonadota</taxon>
        <taxon>Gammaproteobacteria</taxon>
        <taxon>Alteromonadales</taxon>
        <taxon>Colwelliaceae</taxon>
        <taxon>Thalassotalea</taxon>
    </lineage>
</organism>
<accession>A0ABQ6GRS6</accession>
<keyword evidence="1" id="KW-0472">Membrane</keyword>
<evidence type="ECO:0000313" key="2">
    <source>
        <dbReference type="EMBL" id="GLX78049.1"/>
    </source>
</evidence>
<name>A0ABQ6GRS6_9GAMM</name>
<protein>
    <submittedName>
        <fullName evidence="2">Uncharacterized protein</fullName>
    </submittedName>
</protein>
<keyword evidence="1" id="KW-0812">Transmembrane</keyword>
<proteinExistence type="predicted"/>
<gene>
    <name evidence="2" type="ORF">tinsulaeT_13890</name>
</gene>
<evidence type="ECO:0000256" key="1">
    <source>
        <dbReference type="SAM" id="Phobius"/>
    </source>
</evidence>
<keyword evidence="3" id="KW-1185">Reference proteome</keyword>
<dbReference type="RefSeq" id="WP_284243943.1">
    <property type="nucleotide sequence ID" value="NZ_BSST01000001.1"/>
</dbReference>
<reference evidence="2 3" key="1">
    <citation type="submission" date="2023-03" db="EMBL/GenBank/DDBJ databases">
        <title>Draft genome sequence of Thalassotalea insulae KCTC 62186T.</title>
        <authorList>
            <person name="Sawabe T."/>
        </authorList>
    </citation>
    <scope>NUCLEOTIDE SEQUENCE [LARGE SCALE GENOMIC DNA]</scope>
    <source>
        <strain evidence="2 3">KCTC 62186</strain>
    </source>
</reference>